<dbReference type="EC" id="3.4.21.53" evidence="1"/>
<gene>
    <name evidence="6" type="ORF">KG103_12420</name>
</gene>
<dbReference type="Gene3D" id="3.30.230.10">
    <property type="match status" value="1"/>
</dbReference>
<feature type="domain" description="Lon proteolytic" evidence="5">
    <location>
        <begin position="297"/>
        <end position="396"/>
    </location>
</feature>
<dbReference type="PROSITE" id="PS51786">
    <property type="entry name" value="LON_PROTEOLYTIC"/>
    <property type="match status" value="1"/>
</dbReference>
<dbReference type="InterPro" id="IPR008269">
    <property type="entry name" value="Lon_proteolytic"/>
</dbReference>
<evidence type="ECO:0000313" key="6">
    <source>
        <dbReference type="EMBL" id="QVI61288.1"/>
    </source>
</evidence>
<feature type="region of interest" description="Disordered" evidence="2">
    <location>
        <begin position="1"/>
        <end position="60"/>
    </location>
</feature>
<dbReference type="RefSeq" id="WP_207338892.1">
    <property type="nucleotide sequence ID" value="NZ_CP074405.1"/>
</dbReference>
<dbReference type="EMBL" id="CP074405">
    <property type="protein sequence ID" value="QVI61288.1"/>
    <property type="molecule type" value="Genomic_DNA"/>
</dbReference>
<keyword evidence="3" id="KW-0472">Membrane</keyword>
<dbReference type="Proteomes" id="UP000677804">
    <property type="component" value="Chromosome"/>
</dbReference>
<keyword evidence="1" id="KW-0645">Protease</keyword>
<feature type="transmembrane region" description="Helical" evidence="3">
    <location>
        <begin position="66"/>
        <end position="90"/>
    </location>
</feature>
<name>A0ABX8D1E8_9CELL</name>
<dbReference type="Gene3D" id="2.30.42.10">
    <property type="match status" value="1"/>
</dbReference>
<keyword evidence="1" id="KW-0720">Serine protease</keyword>
<keyword evidence="3" id="KW-1133">Transmembrane helix</keyword>
<evidence type="ECO:0000259" key="5">
    <source>
        <dbReference type="PROSITE" id="PS51786"/>
    </source>
</evidence>
<accession>A0ABX8D1E8</accession>
<sequence length="410" mass="41726">MIVHVLDEKPTGPADDPGPRDPQDVTEVAAPPHGTDSAREAGDPAADGTDPADLEQLEPAPPSPRAIVLSLGTLVAAVLVGVLVVIPAPYAVNGPGPTKDVLGEVEGDPLIEVSGAETYPSTGELLLTTISGVGGPGYPARLLNVLGGWISPDSVVRPVESVYPQDVSQEELDESNAGLMVSSQENAVVAALTELGYEVPATLVVAGTVEGTDAEGKLEEGDVLTALDGEPLPDYQTLVSALQEVEPGSTVTLTVNRHSRTVDVPIVTGEREGGGAQIGVFIDPSFDMPIDVSINIEGIGGPSAGTMFALGLVDLLTPEDEVDGEVVAGTGTIDVTGAVGPIGGIRQKLAGAVRDGATWFLAPSANCDEVVGHVPDGLRVVEVSTLREAREAMVAIGAGTGDDLPTCTAD</sequence>
<dbReference type="Pfam" id="PF05362">
    <property type="entry name" value="Lon_C"/>
    <property type="match status" value="1"/>
</dbReference>
<evidence type="ECO:0000256" key="3">
    <source>
        <dbReference type="SAM" id="Phobius"/>
    </source>
</evidence>
<proteinExistence type="inferred from homology"/>
<comment type="catalytic activity">
    <reaction evidence="1">
        <text>Hydrolysis of proteins in presence of ATP.</text>
        <dbReference type="EC" id="3.4.21.53"/>
    </reaction>
</comment>
<evidence type="ECO:0000256" key="2">
    <source>
        <dbReference type="SAM" id="MobiDB-lite"/>
    </source>
</evidence>
<reference evidence="6 7" key="1">
    <citation type="submission" date="2021-05" db="EMBL/GenBank/DDBJ databases">
        <title>Novel species in genus Cellulomonas.</title>
        <authorList>
            <person name="Zhang G."/>
        </authorList>
    </citation>
    <scope>NUCLEOTIDE SEQUENCE [LARGE SCALE GENOMIC DNA]</scope>
    <source>
        <strain evidence="7">zg-ZUI222</strain>
    </source>
</reference>
<feature type="domain" description="PDZ" evidence="4">
    <location>
        <begin position="166"/>
        <end position="259"/>
    </location>
</feature>
<evidence type="ECO:0000259" key="4">
    <source>
        <dbReference type="PROSITE" id="PS50106"/>
    </source>
</evidence>
<protein>
    <recommendedName>
        <fullName evidence="1">endopeptidase La</fullName>
        <ecNumber evidence="1">3.4.21.53</ecNumber>
    </recommendedName>
</protein>
<dbReference type="SMART" id="SM00228">
    <property type="entry name" value="PDZ"/>
    <property type="match status" value="1"/>
</dbReference>
<dbReference type="PANTHER" id="PTHR10046">
    <property type="entry name" value="ATP DEPENDENT LON PROTEASE FAMILY MEMBER"/>
    <property type="match status" value="1"/>
</dbReference>
<dbReference type="InterPro" id="IPR020568">
    <property type="entry name" value="Ribosomal_Su5_D2-typ_SF"/>
</dbReference>
<dbReference type="InterPro" id="IPR001478">
    <property type="entry name" value="PDZ"/>
</dbReference>
<dbReference type="InterPro" id="IPR014721">
    <property type="entry name" value="Ribsml_uS5_D2-typ_fold_subgr"/>
</dbReference>
<dbReference type="PROSITE" id="PS50106">
    <property type="entry name" value="PDZ"/>
    <property type="match status" value="1"/>
</dbReference>
<feature type="active site" evidence="1">
    <location>
        <position position="303"/>
    </location>
</feature>
<comment type="similarity">
    <text evidence="1">Belongs to the peptidase S16 family.</text>
</comment>
<dbReference type="InterPro" id="IPR036034">
    <property type="entry name" value="PDZ_sf"/>
</dbReference>
<dbReference type="SUPFAM" id="SSF50156">
    <property type="entry name" value="PDZ domain-like"/>
    <property type="match status" value="1"/>
</dbReference>
<keyword evidence="1" id="KW-0378">Hydrolase</keyword>
<dbReference type="InterPro" id="IPR027065">
    <property type="entry name" value="Lon_Prtase"/>
</dbReference>
<evidence type="ECO:0000256" key="1">
    <source>
        <dbReference type="PROSITE-ProRule" id="PRU01122"/>
    </source>
</evidence>
<keyword evidence="7" id="KW-1185">Reference proteome</keyword>
<dbReference type="SUPFAM" id="SSF54211">
    <property type="entry name" value="Ribosomal protein S5 domain 2-like"/>
    <property type="match status" value="1"/>
</dbReference>
<dbReference type="Pfam" id="PF13180">
    <property type="entry name" value="PDZ_2"/>
    <property type="match status" value="1"/>
</dbReference>
<organism evidence="6 7">
    <name type="scientific">Cellulomonas wangleii</name>
    <dbReference type="NCBI Taxonomy" id="2816956"/>
    <lineage>
        <taxon>Bacteria</taxon>
        <taxon>Bacillati</taxon>
        <taxon>Actinomycetota</taxon>
        <taxon>Actinomycetes</taxon>
        <taxon>Micrococcales</taxon>
        <taxon>Cellulomonadaceae</taxon>
        <taxon>Cellulomonas</taxon>
    </lineage>
</organism>
<evidence type="ECO:0000313" key="7">
    <source>
        <dbReference type="Proteomes" id="UP000677804"/>
    </source>
</evidence>
<feature type="active site" evidence="1">
    <location>
        <position position="348"/>
    </location>
</feature>
<keyword evidence="3" id="KW-0812">Transmembrane</keyword>
<feature type="compositionally biased region" description="Basic and acidic residues" evidence="2">
    <location>
        <begin position="1"/>
        <end position="10"/>
    </location>
</feature>